<dbReference type="GO" id="GO:0000981">
    <property type="term" value="F:DNA-binding transcription factor activity, RNA polymerase II-specific"/>
    <property type="evidence" value="ECO:0007669"/>
    <property type="project" value="InterPro"/>
</dbReference>
<evidence type="ECO:0000256" key="8">
    <source>
        <dbReference type="SAM" id="MobiDB-lite"/>
    </source>
</evidence>
<keyword evidence="4 7" id="KW-0863">Zinc-finger</keyword>
<dbReference type="AlphaFoldDB" id="A0A0J8R0M3"/>
<comment type="subcellular location">
    <subcellularLocation>
        <location evidence="1">Nucleus</location>
    </subcellularLocation>
</comment>
<evidence type="ECO:0000256" key="5">
    <source>
        <dbReference type="ARBA" id="ARBA00022833"/>
    </source>
</evidence>
<name>A0A0J8R0M3_COCIT</name>
<protein>
    <recommendedName>
        <fullName evidence="9">C2H2-type domain-containing protein</fullName>
    </recommendedName>
</protein>
<dbReference type="Proteomes" id="UP000054559">
    <property type="component" value="Unassembled WGS sequence"/>
</dbReference>
<dbReference type="SMART" id="SM00355">
    <property type="entry name" value="ZnF_C2H2"/>
    <property type="match status" value="2"/>
</dbReference>
<keyword evidence="2" id="KW-0479">Metal-binding</keyword>
<dbReference type="GO" id="GO:0000785">
    <property type="term" value="C:chromatin"/>
    <property type="evidence" value="ECO:0007669"/>
    <property type="project" value="TreeGrafter"/>
</dbReference>
<feature type="domain" description="C2H2-type" evidence="9">
    <location>
        <begin position="37"/>
        <end position="64"/>
    </location>
</feature>
<gene>
    <name evidence="10" type="ORF">CISG_06429</name>
</gene>
<evidence type="ECO:0000259" key="9">
    <source>
        <dbReference type="PROSITE" id="PS50157"/>
    </source>
</evidence>
<feature type="domain" description="C2H2-type" evidence="9">
    <location>
        <begin position="8"/>
        <end position="32"/>
    </location>
</feature>
<reference evidence="11" key="1">
    <citation type="journal article" date="2010" name="Genome Res.">
        <title>Population genomic sequencing of Coccidioides fungi reveals recent hybridization and transposon control.</title>
        <authorList>
            <person name="Neafsey D.E."/>
            <person name="Barker B.M."/>
            <person name="Sharpton T.J."/>
            <person name="Stajich J.E."/>
            <person name="Park D.J."/>
            <person name="Whiston E."/>
            <person name="Hung C.-Y."/>
            <person name="McMahan C."/>
            <person name="White J."/>
            <person name="Sykes S."/>
            <person name="Heiman D."/>
            <person name="Young S."/>
            <person name="Zeng Q."/>
            <person name="Abouelleil A."/>
            <person name="Aftuck L."/>
            <person name="Bessette D."/>
            <person name="Brown A."/>
            <person name="FitzGerald M."/>
            <person name="Lui A."/>
            <person name="Macdonald J.P."/>
            <person name="Priest M."/>
            <person name="Orbach M.J."/>
            <person name="Galgiani J.N."/>
            <person name="Kirkland T.N."/>
            <person name="Cole G.T."/>
            <person name="Birren B.W."/>
            <person name="Henn M.R."/>
            <person name="Taylor J.W."/>
            <person name="Rounsley S.D."/>
        </authorList>
    </citation>
    <scope>NUCLEOTIDE SEQUENCE [LARGE SCALE GENOMIC DNA]</scope>
    <source>
        <strain evidence="11">RMSCC 3703</strain>
    </source>
</reference>
<evidence type="ECO:0000256" key="2">
    <source>
        <dbReference type="ARBA" id="ARBA00022723"/>
    </source>
</evidence>
<dbReference type="EMBL" id="DS268162">
    <property type="protein sequence ID" value="KMU78276.1"/>
    <property type="molecule type" value="Genomic_DNA"/>
</dbReference>
<dbReference type="STRING" id="454286.A0A0J8R0M3"/>
<dbReference type="PROSITE" id="PS00028">
    <property type="entry name" value="ZINC_FINGER_C2H2_1"/>
    <property type="match status" value="2"/>
</dbReference>
<evidence type="ECO:0000256" key="7">
    <source>
        <dbReference type="PROSITE-ProRule" id="PRU00042"/>
    </source>
</evidence>
<evidence type="ECO:0000313" key="10">
    <source>
        <dbReference type="EMBL" id="KMU78276.1"/>
    </source>
</evidence>
<keyword evidence="3" id="KW-0677">Repeat</keyword>
<keyword evidence="5" id="KW-0862">Zinc</keyword>
<organism evidence="10 11">
    <name type="scientific">Coccidioides immitis RMSCC 3703</name>
    <dbReference type="NCBI Taxonomy" id="454286"/>
    <lineage>
        <taxon>Eukaryota</taxon>
        <taxon>Fungi</taxon>
        <taxon>Dikarya</taxon>
        <taxon>Ascomycota</taxon>
        <taxon>Pezizomycotina</taxon>
        <taxon>Eurotiomycetes</taxon>
        <taxon>Eurotiomycetidae</taxon>
        <taxon>Onygenales</taxon>
        <taxon>Onygenaceae</taxon>
        <taxon>Coccidioides</taxon>
    </lineage>
</organism>
<dbReference type="Gene3D" id="3.30.160.60">
    <property type="entry name" value="Classic Zinc Finger"/>
    <property type="match status" value="2"/>
</dbReference>
<dbReference type="GO" id="GO:0000978">
    <property type="term" value="F:RNA polymerase II cis-regulatory region sequence-specific DNA binding"/>
    <property type="evidence" value="ECO:0007669"/>
    <property type="project" value="InterPro"/>
</dbReference>
<evidence type="ECO:0000256" key="4">
    <source>
        <dbReference type="ARBA" id="ARBA00022771"/>
    </source>
</evidence>
<proteinExistence type="predicted"/>
<dbReference type="PROSITE" id="PS50157">
    <property type="entry name" value="ZINC_FINGER_C2H2_2"/>
    <property type="match status" value="2"/>
</dbReference>
<dbReference type="InterPro" id="IPR051059">
    <property type="entry name" value="VerF-like"/>
</dbReference>
<dbReference type="InterPro" id="IPR013087">
    <property type="entry name" value="Znf_C2H2_type"/>
</dbReference>
<feature type="region of interest" description="Disordered" evidence="8">
    <location>
        <begin position="62"/>
        <end position="104"/>
    </location>
</feature>
<dbReference type="Pfam" id="PF00096">
    <property type="entry name" value="zf-C2H2"/>
    <property type="match status" value="1"/>
</dbReference>
<evidence type="ECO:0000256" key="3">
    <source>
        <dbReference type="ARBA" id="ARBA00022737"/>
    </source>
</evidence>
<dbReference type="GO" id="GO:0008270">
    <property type="term" value="F:zinc ion binding"/>
    <property type="evidence" value="ECO:0007669"/>
    <property type="project" value="UniProtKB-KW"/>
</dbReference>
<dbReference type="PANTHER" id="PTHR40626">
    <property type="entry name" value="MIP31509P"/>
    <property type="match status" value="1"/>
</dbReference>
<accession>A0A0J8R0M3</accession>
<dbReference type="SUPFAM" id="SSF57667">
    <property type="entry name" value="beta-beta-alpha zinc fingers"/>
    <property type="match status" value="1"/>
</dbReference>
<keyword evidence="6" id="KW-0539">Nucleus</keyword>
<evidence type="ECO:0000256" key="6">
    <source>
        <dbReference type="ARBA" id="ARBA00023242"/>
    </source>
</evidence>
<sequence length="209" mass="22934">MERNRPKYQCKHEGCSKSYLRSEHLNRHTLIHKKAAFHCYLCQKGFTRNDLLNAHLRRHEKRGQVAELATKSQSNSTSSPPPIVSPTAGNSGHEQSPGELKSPTARDWQFSQNQLHDPQTVTAPPVAATAPVSMTQFSNAITLPPPPAQSSDNALLYRPAQPADVIPQHPVSSASLLPHHLPPQPFAANPVLDDDTLGISRRESLRSAA</sequence>
<dbReference type="InterPro" id="IPR036236">
    <property type="entry name" value="Znf_C2H2_sf"/>
</dbReference>
<dbReference type="PANTHER" id="PTHR40626:SF11">
    <property type="entry name" value="ZINC FINGER PROTEIN YPR022C"/>
    <property type="match status" value="1"/>
</dbReference>
<dbReference type="GO" id="GO:0005634">
    <property type="term" value="C:nucleus"/>
    <property type="evidence" value="ECO:0007669"/>
    <property type="project" value="UniProtKB-SubCell"/>
</dbReference>
<evidence type="ECO:0000256" key="1">
    <source>
        <dbReference type="ARBA" id="ARBA00004123"/>
    </source>
</evidence>
<evidence type="ECO:0000313" key="11">
    <source>
        <dbReference type="Proteomes" id="UP000054559"/>
    </source>
</evidence>